<evidence type="ECO:0000313" key="1">
    <source>
        <dbReference type="EMBL" id="MFD1216849.1"/>
    </source>
</evidence>
<proteinExistence type="predicted"/>
<protein>
    <submittedName>
        <fullName evidence="1">DUF938 domain-containing protein</fullName>
    </submittedName>
</protein>
<evidence type="ECO:0000313" key="2">
    <source>
        <dbReference type="Proteomes" id="UP001597264"/>
    </source>
</evidence>
<dbReference type="Gene3D" id="3.40.50.150">
    <property type="entry name" value="Vaccinia Virus protein VP39"/>
    <property type="match status" value="1"/>
</dbReference>
<accession>A0ABW3U983</accession>
<dbReference type="SUPFAM" id="SSF53335">
    <property type="entry name" value="S-adenosyl-L-methionine-dependent methyltransferases"/>
    <property type="match status" value="1"/>
</dbReference>
<dbReference type="PANTHER" id="PTHR20974">
    <property type="entry name" value="UPF0585 PROTEIN CG18661"/>
    <property type="match status" value="1"/>
</dbReference>
<dbReference type="InterPro" id="IPR010342">
    <property type="entry name" value="DUF938"/>
</dbReference>
<dbReference type="RefSeq" id="WP_377563843.1">
    <property type="nucleotide sequence ID" value="NZ_CP087715.1"/>
</dbReference>
<dbReference type="PANTHER" id="PTHR20974:SF0">
    <property type="entry name" value="UPF0585 PROTEIN CG18661"/>
    <property type="match status" value="1"/>
</dbReference>
<dbReference type="Pfam" id="PF06080">
    <property type="entry name" value="DUF938"/>
    <property type="match status" value="1"/>
</dbReference>
<name>A0ABW3U983_9GAMM</name>
<dbReference type="InterPro" id="IPR029063">
    <property type="entry name" value="SAM-dependent_MTases_sf"/>
</dbReference>
<dbReference type="Proteomes" id="UP001597264">
    <property type="component" value="Unassembled WGS sequence"/>
</dbReference>
<comment type="caution">
    <text evidence="1">The sequence shown here is derived from an EMBL/GenBank/DDBJ whole genome shotgun (WGS) entry which is preliminary data.</text>
</comment>
<gene>
    <name evidence="1" type="ORF">ACFQ2X_09575</name>
</gene>
<keyword evidence="2" id="KW-1185">Reference proteome</keyword>
<reference evidence="2" key="1">
    <citation type="journal article" date="2019" name="Int. J. Syst. Evol. Microbiol.">
        <title>The Global Catalogue of Microorganisms (GCM) 10K type strain sequencing project: providing services to taxonomists for standard genome sequencing and annotation.</title>
        <authorList>
            <consortium name="The Broad Institute Genomics Platform"/>
            <consortium name="The Broad Institute Genome Sequencing Center for Infectious Disease"/>
            <person name="Wu L."/>
            <person name="Ma J."/>
        </authorList>
    </citation>
    <scope>NUCLEOTIDE SEQUENCE [LARGE SCALE GENOMIC DNA]</scope>
    <source>
        <strain evidence="2">CCUG 54356</strain>
    </source>
</reference>
<dbReference type="EMBL" id="JBHTLR010000008">
    <property type="protein sequence ID" value="MFD1216849.1"/>
    <property type="molecule type" value="Genomic_DNA"/>
</dbReference>
<sequence>MGVDKLRDAPSTARNRDPICEHLQRLLADSRHVLEVGSGTGQHAVYFAPRLSHLTWQTSERRQNLQEVQAWLAHSPADNLPAPLELDVTGAWPSLQVDTVFTANTLHIMPTSAVETFFRRLPEVLQPDGQLIVYGPVKIEGQYIGPGNADFDVWLKQQEPHRGIRDLEWLDQLAGEQGLTRVENNYLPANNQLLVWQKHTENTY</sequence>
<organism evidence="1 2">
    <name type="scientific">Microbulbifer celer</name>
    <dbReference type="NCBI Taxonomy" id="435905"/>
    <lineage>
        <taxon>Bacteria</taxon>
        <taxon>Pseudomonadati</taxon>
        <taxon>Pseudomonadota</taxon>
        <taxon>Gammaproteobacteria</taxon>
        <taxon>Cellvibrionales</taxon>
        <taxon>Microbulbiferaceae</taxon>
        <taxon>Microbulbifer</taxon>
    </lineage>
</organism>